<accession>A0A4T0WL17</accession>
<name>A0A4T0WL17_9PEZI</name>
<protein>
    <recommendedName>
        <fullName evidence="10">Tyrosine--tRNA ligase</fullName>
        <ecNumber evidence="10">6.1.1.1</ecNumber>
    </recommendedName>
    <alternativeName>
        <fullName evidence="10">Tyrosyl-tRNA synthetase</fullName>
    </alternativeName>
</protein>
<evidence type="ECO:0000256" key="6">
    <source>
        <dbReference type="ARBA" id="ARBA00022840"/>
    </source>
</evidence>
<dbReference type="FunFam" id="3.40.50.620:FF:000227">
    <property type="entry name" value="Tyrosine--tRNA ligase"/>
    <property type="match status" value="1"/>
</dbReference>
<evidence type="ECO:0000256" key="10">
    <source>
        <dbReference type="RuleBase" id="RU361234"/>
    </source>
</evidence>
<evidence type="ECO:0000313" key="13">
    <source>
        <dbReference type="EMBL" id="TID07136.1"/>
    </source>
</evidence>
<dbReference type="InterPro" id="IPR036986">
    <property type="entry name" value="S4_RNA-bd_sf"/>
</dbReference>
<dbReference type="InterPro" id="IPR001412">
    <property type="entry name" value="aa-tRNA-synth_I_CS"/>
</dbReference>
<evidence type="ECO:0000256" key="1">
    <source>
        <dbReference type="ARBA" id="ARBA00004305"/>
    </source>
</evidence>
<evidence type="ECO:0000256" key="8">
    <source>
        <dbReference type="ARBA" id="ARBA00023146"/>
    </source>
</evidence>
<organism evidence="13 14">
    <name type="scientific">Colletotrichum higginsianum</name>
    <dbReference type="NCBI Taxonomy" id="80884"/>
    <lineage>
        <taxon>Eukaryota</taxon>
        <taxon>Fungi</taxon>
        <taxon>Dikarya</taxon>
        <taxon>Ascomycota</taxon>
        <taxon>Pezizomycotina</taxon>
        <taxon>Sordariomycetes</taxon>
        <taxon>Hypocreomycetidae</taxon>
        <taxon>Glomerellales</taxon>
        <taxon>Glomerellaceae</taxon>
        <taxon>Colletotrichum</taxon>
        <taxon>Colletotrichum destructivum species complex</taxon>
    </lineage>
</organism>
<dbReference type="PANTHER" id="PTHR11766">
    <property type="entry name" value="TYROSYL-TRNA SYNTHETASE"/>
    <property type="match status" value="1"/>
</dbReference>
<dbReference type="PROSITE" id="PS00178">
    <property type="entry name" value="AA_TRNA_LIGASE_I"/>
    <property type="match status" value="1"/>
</dbReference>
<evidence type="ECO:0000313" key="14">
    <source>
        <dbReference type="Proteomes" id="UP000305883"/>
    </source>
</evidence>
<feature type="domain" description="Tyrosyl-tRNA synthetase C-terminal" evidence="12">
    <location>
        <begin position="451"/>
        <end position="569"/>
    </location>
</feature>
<comment type="caution">
    <text evidence="13">The sequence shown here is derived from an EMBL/GenBank/DDBJ whole genome shotgun (WGS) entry which is preliminary data.</text>
</comment>
<keyword evidence="5 10" id="KW-0547">Nucleotide-binding</keyword>
<dbReference type="Gene3D" id="1.10.240.10">
    <property type="entry name" value="Tyrosyl-Transfer RNA Synthetase"/>
    <property type="match status" value="1"/>
</dbReference>
<evidence type="ECO:0000256" key="11">
    <source>
        <dbReference type="SAM" id="MobiDB-lite"/>
    </source>
</evidence>
<keyword evidence="7 10" id="KW-0648">Protein biosynthesis</keyword>
<sequence>MSSTLVSRLPELRRSICRRCAGLSVVQLQQNRPRWISQGVVEKREIGETEWAKRAAAIKQGDAQNIWDIFEERGYIKDVAGRTPQVKELLRTKRIGAYVGVDPTAESLHVGHLLPFMPLFWMYLHGFTAVSLVGGATGRIGDPTDRLKTREVMANSEVSMNITKLHYQLKKLWANVEALGRKYGTQPDWAAKRHLVNNNMWWQGLPMYDVMKRLGRYMRLGPMLSRDTVKNKMEKGDGMSLAEFIYPLMQGWDFWHLYSKLGVQMQIGGSDQFGNIVTGIEAVKTIRSSEENPYVRMPETWKDDPIGFTVPLLTDSAGAKFGKSAGNAVWLDPFKTSAFDLYGYFARRPDNEVERLLKLFTFLPMANIQRLMAEHAQDPPKRIAQHTLAFEVLSLVHGADVAIREQQQHQFMYSKGGNSAQIAAAAAATANTPGAGDDMAPYKAVEGQPTTLNNAPKMDIQLPEDLIYNQGIARILYAAGLASSVSDGHRIARAAGAYVAAAPGKDMRGLVPGNLDWTPVKLWFPQDVPKFLIDGRVLILRKGKHNVRIIEVVSDQSWQESGRSYPGEPFKGKTRVLLNQLKEVAAAEGRKLSRSALEQMVREKMAAEEEEVAVANNPDIKFPTKSERRQQASGEGHKPQ</sequence>
<dbReference type="Gene3D" id="3.10.290.10">
    <property type="entry name" value="RNA-binding S4 domain"/>
    <property type="match status" value="1"/>
</dbReference>
<dbReference type="InterPro" id="IPR032005">
    <property type="entry name" value="TyrRSs_C"/>
</dbReference>
<dbReference type="NCBIfam" id="TIGR00234">
    <property type="entry name" value="tyrS"/>
    <property type="match status" value="1"/>
</dbReference>
<evidence type="ECO:0000259" key="12">
    <source>
        <dbReference type="Pfam" id="PF16714"/>
    </source>
</evidence>
<dbReference type="InterPro" id="IPR002307">
    <property type="entry name" value="Tyr-tRNA-ligase"/>
</dbReference>
<dbReference type="InterPro" id="IPR014729">
    <property type="entry name" value="Rossmann-like_a/b/a_fold"/>
</dbReference>
<dbReference type="GO" id="GO:0003723">
    <property type="term" value="F:RNA binding"/>
    <property type="evidence" value="ECO:0007669"/>
    <property type="project" value="InterPro"/>
</dbReference>
<feature type="region of interest" description="Disordered" evidence="11">
    <location>
        <begin position="608"/>
        <end position="640"/>
    </location>
</feature>
<evidence type="ECO:0000256" key="7">
    <source>
        <dbReference type="ARBA" id="ARBA00022917"/>
    </source>
</evidence>
<evidence type="ECO:0000256" key="2">
    <source>
        <dbReference type="ARBA" id="ARBA00005594"/>
    </source>
</evidence>
<evidence type="ECO:0000256" key="3">
    <source>
        <dbReference type="ARBA" id="ARBA00022598"/>
    </source>
</evidence>
<dbReference type="GO" id="GO:0005759">
    <property type="term" value="C:mitochondrial matrix"/>
    <property type="evidence" value="ECO:0007669"/>
    <property type="project" value="UniProtKB-SubCell"/>
</dbReference>
<evidence type="ECO:0000256" key="4">
    <source>
        <dbReference type="ARBA" id="ARBA00022664"/>
    </source>
</evidence>
<dbReference type="GO" id="GO:0005524">
    <property type="term" value="F:ATP binding"/>
    <property type="evidence" value="ECO:0007669"/>
    <property type="project" value="UniProtKB-KW"/>
</dbReference>
<dbReference type="PRINTS" id="PR01040">
    <property type="entry name" value="TRNASYNTHTYR"/>
</dbReference>
<dbReference type="PANTHER" id="PTHR11766:SF0">
    <property type="entry name" value="TYROSINE--TRNA LIGASE, MITOCHONDRIAL"/>
    <property type="match status" value="1"/>
</dbReference>
<dbReference type="EMBL" id="MWPZ01000001">
    <property type="protein sequence ID" value="TID07136.1"/>
    <property type="molecule type" value="Genomic_DNA"/>
</dbReference>
<keyword evidence="8 10" id="KW-0030">Aminoacyl-tRNA synthetase</keyword>
<dbReference type="CDD" id="cd00805">
    <property type="entry name" value="TyrRS_core"/>
    <property type="match status" value="1"/>
</dbReference>
<comment type="catalytic activity">
    <reaction evidence="9 10">
        <text>tRNA(Tyr) + L-tyrosine + ATP = L-tyrosyl-tRNA(Tyr) + AMP + diphosphate + H(+)</text>
        <dbReference type="Rhea" id="RHEA:10220"/>
        <dbReference type="Rhea" id="RHEA-COMP:9706"/>
        <dbReference type="Rhea" id="RHEA-COMP:9707"/>
        <dbReference type="ChEBI" id="CHEBI:15378"/>
        <dbReference type="ChEBI" id="CHEBI:30616"/>
        <dbReference type="ChEBI" id="CHEBI:33019"/>
        <dbReference type="ChEBI" id="CHEBI:58315"/>
        <dbReference type="ChEBI" id="CHEBI:78442"/>
        <dbReference type="ChEBI" id="CHEBI:78536"/>
        <dbReference type="ChEBI" id="CHEBI:456215"/>
        <dbReference type="EC" id="6.1.1.1"/>
    </reaction>
</comment>
<feature type="compositionally biased region" description="Basic and acidic residues" evidence="11">
    <location>
        <begin position="622"/>
        <end position="640"/>
    </location>
</feature>
<keyword evidence="6 10" id="KW-0067">ATP-binding</keyword>
<reference evidence="13 14" key="1">
    <citation type="journal article" date="2019" name="Genome Biol. Evol.">
        <title>Genomic Plasticity Mediated by Transposable Elements in the Plant Pathogenic Fungus Colletotrichum higginsianum.</title>
        <authorList>
            <person name="Tsushima A."/>
            <person name="Gan P."/>
            <person name="Kumakura N."/>
            <person name="Narusaka M."/>
            <person name="Takano Y."/>
            <person name="Narusaka Y."/>
            <person name="Shirasu K."/>
        </authorList>
    </citation>
    <scope>NUCLEOTIDE SEQUENCE [LARGE SCALE GENOMIC DNA]</scope>
    <source>
        <strain evidence="13 14">MAFF305635-RFP</strain>
    </source>
</reference>
<dbReference type="Pfam" id="PF16714">
    <property type="entry name" value="TyrRSs_C"/>
    <property type="match status" value="1"/>
</dbReference>
<dbReference type="AlphaFoldDB" id="A0A4T0WL17"/>
<dbReference type="GO" id="GO:0004831">
    <property type="term" value="F:tyrosine-tRNA ligase activity"/>
    <property type="evidence" value="ECO:0007669"/>
    <property type="project" value="UniProtKB-EC"/>
</dbReference>
<gene>
    <name evidence="13" type="ORF">CH35J_001341</name>
</gene>
<proteinExistence type="inferred from homology"/>
<keyword evidence="3 10" id="KW-0436">Ligase</keyword>
<dbReference type="Proteomes" id="UP000305883">
    <property type="component" value="Unassembled WGS sequence"/>
</dbReference>
<dbReference type="Gene3D" id="3.40.50.620">
    <property type="entry name" value="HUPs"/>
    <property type="match status" value="1"/>
</dbReference>
<dbReference type="GO" id="GO:0006437">
    <property type="term" value="P:tyrosyl-tRNA aminoacylation"/>
    <property type="evidence" value="ECO:0007669"/>
    <property type="project" value="InterPro"/>
</dbReference>
<dbReference type="FunFam" id="1.10.240.10:FF:000001">
    <property type="entry name" value="Tyrosine--tRNA ligase"/>
    <property type="match status" value="1"/>
</dbReference>
<comment type="subcellular location">
    <subcellularLocation>
        <location evidence="1">Mitochondrion matrix</location>
    </subcellularLocation>
</comment>
<keyword evidence="4" id="KW-0507">mRNA processing</keyword>
<dbReference type="InterPro" id="IPR002305">
    <property type="entry name" value="aa-tRNA-synth_Ic"/>
</dbReference>
<dbReference type="GO" id="GO:0006397">
    <property type="term" value="P:mRNA processing"/>
    <property type="evidence" value="ECO:0007669"/>
    <property type="project" value="UniProtKB-KW"/>
</dbReference>
<comment type="similarity">
    <text evidence="2 10">Belongs to the class-I aminoacyl-tRNA synthetase family.</text>
</comment>
<dbReference type="SUPFAM" id="SSF52374">
    <property type="entry name" value="Nucleotidylyl transferase"/>
    <property type="match status" value="1"/>
</dbReference>
<dbReference type="EC" id="6.1.1.1" evidence="10"/>
<evidence type="ECO:0000256" key="5">
    <source>
        <dbReference type="ARBA" id="ARBA00022741"/>
    </source>
</evidence>
<dbReference type="OrthoDB" id="337870at2759"/>
<dbReference type="InterPro" id="IPR024088">
    <property type="entry name" value="Tyr-tRNA-ligase_bac-type"/>
</dbReference>
<evidence type="ECO:0000256" key="9">
    <source>
        <dbReference type="ARBA" id="ARBA00048248"/>
    </source>
</evidence>
<dbReference type="GO" id="GO:0005829">
    <property type="term" value="C:cytosol"/>
    <property type="evidence" value="ECO:0007669"/>
    <property type="project" value="TreeGrafter"/>
</dbReference>
<dbReference type="Pfam" id="PF00579">
    <property type="entry name" value="tRNA-synt_1b"/>
    <property type="match status" value="1"/>
</dbReference>